<name>A0A2S6MZJ8_9HYPH</name>
<reference evidence="2 3" key="1">
    <citation type="journal article" date="2018" name="Arch. Microbiol.">
        <title>New insights into the metabolic potential of the phototrophic purple bacterium Rhodopila globiformis DSM 161(T) from its draft genome sequence and evidence for a vanadium-dependent nitrogenase.</title>
        <authorList>
            <person name="Imhoff J.F."/>
            <person name="Rahn T."/>
            <person name="Kunzel S."/>
            <person name="Neulinger S.C."/>
        </authorList>
    </citation>
    <scope>NUCLEOTIDE SEQUENCE [LARGE SCALE GENOMIC DNA]</scope>
    <source>
        <strain evidence="2 3">DSM 16996</strain>
    </source>
</reference>
<dbReference type="EMBL" id="NHSJ01000120">
    <property type="protein sequence ID" value="PPQ27793.1"/>
    <property type="molecule type" value="Genomic_DNA"/>
</dbReference>
<gene>
    <name evidence="2" type="ORF">CCR94_19195</name>
</gene>
<dbReference type="RefSeq" id="WP_104509446.1">
    <property type="nucleotide sequence ID" value="NZ_JACIGC010000035.1"/>
</dbReference>
<feature type="region of interest" description="Disordered" evidence="1">
    <location>
        <begin position="1"/>
        <end position="32"/>
    </location>
</feature>
<feature type="compositionally biased region" description="Polar residues" evidence="1">
    <location>
        <begin position="7"/>
        <end position="19"/>
    </location>
</feature>
<dbReference type="Proteomes" id="UP000239089">
    <property type="component" value="Unassembled WGS sequence"/>
</dbReference>
<evidence type="ECO:0000313" key="3">
    <source>
        <dbReference type="Proteomes" id="UP000239089"/>
    </source>
</evidence>
<proteinExistence type="predicted"/>
<evidence type="ECO:0000256" key="1">
    <source>
        <dbReference type="SAM" id="MobiDB-lite"/>
    </source>
</evidence>
<accession>A0A2S6MZJ8</accession>
<protein>
    <submittedName>
        <fullName evidence="2">Uncharacterized protein</fullName>
    </submittedName>
</protein>
<sequence length="171" mass="18883">MSRVTLLETTGLDSFQSQHEPPPLSLTHPATPSQTEEFQLRCTGSRSRVFNGSLLCSAISYVPGNAFWYEISLYRQVSGSLVAAIKRFTHDEAGIDLFRVFDAEDFDALVSILEDYEPANDIDASLVGVDDMSVSGSEVALRAVGLRLRIEEARRQYGDLVGEMLHQLAVN</sequence>
<keyword evidence="3" id="KW-1185">Reference proteome</keyword>
<evidence type="ECO:0000313" key="2">
    <source>
        <dbReference type="EMBL" id="PPQ27793.1"/>
    </source>
</evidence>
<comment type="caution">
    <text evidence="2">The sequence shown here is derived from an EMBL/GenBank/DDBJ whole genome shotgun (WGS) entry which is preliminary data.</text>
</comment>
<organism evidence="2 3">
    <name type="scientific">Rhodoblastus sphagnicola</name>
    <dbReference type="NCBI Taxonomy" id="333368"/>
    <lineage>
        <taxon>Bacteria</taxon>
        <taxon>Pseudomonadati</taxon>
        <taxon>Pseudomonadota</taxon>
        <taxon>Alphaproteobacteria</taxon>
        <taxon>Hyphomicrobiales</taxon>
        <taxon>Rhodoblastaceae</taxon>
        <taxon>Rhodoblastus</taxon>
    </lineage>
</organism>
<dbReference type="AlphaFoldDB" id="A0A2S6MZJ8"/>
<dbReference type="OrthoDB" id="7857588at2"/>